<dbReference type="PROSITE" id="PS50943">
    <property type="entry name" value="HTH_CROC1"/>
    <property type="match status" value="1"/>
</dbReference>
<dbReference type="SMART" id="SM00530">
    <property type="entry name" value="HTH_XRE"/>
    <property type="match status" value="1"/>
</dbReference>
<protein>
    <submittedName>
        <fullName evidence="4">Helix-turn-helix domain-containing protein</fullName>
    </submittedName>
</protein>
<dbReference type="EMBL" id="DXBV01000118">
    <property type="protein sequence ID" value="HIZ31812.1"/>
    <property type="molecule type" value="Genomic_DNA"/>
</dbReference>
<evidence type="ECO:0000256" key="1">
    <source>
        <dbReference type="ARBA" id="ARBA00023125"/>
    </source>
</evidence>
<dbReference type="SUPFAM" id="SSF47413">
    <property type="entry name" value="lambda repressor-like DNA-binding domains"/>
    <property type="match status" value="1"/>
</dbReference>
<dbReference type="RefSeq" id="WP_394966573.1">
    <property type="nucleotide sequence ID" value="NZ_CALXHM010000002.1"/>
</dbReference>
<evidence type="ECO:0000313" key="5">
    <source>
        <dbReference type="Proteomes" id="UP000824035"/>
    </source>
</evidence>
<keyword evidence="2" id="KW-0472">Membrane</keyword>
<dbReference type="GO" id="GO:0003677">
    <property type="term" value="F:DNA binding"/>
    <property type="evidence" value="ECO:0007669"/>
    <property type="project" value="UniProtKB-KW"/>
</dbReference>
<evidence type="ECO:0000259" key="3">
    <source>
        <dbReference type="PROSITE" id="PS50943"/>
    </source>
</evidence>
<dbReference type="InterPro" id="IPR001387">
    <property type="entry name" value="Cro/C1-type_HTH"/>
</dbReference>
<evidence type="ECO:0000256" key="2">
    <source>
        <dbReference type="SAM" id="Phobius"/>
    </source>
</evidence>
<keyword evidence="2" id="KW-1133">Transmembrane helix</keyword>
<name>A0A9D2E6Q8_9FIRM</name>
<gene>
    <name evidence="4" type="ORF">H9813_11365</name>
</gene>
<dbReference type="Pfam" id="PF01381">
    <property type="entry name" value="HTH_3"/>
    <property type="match status" value="1"/>
</dbReference>
<dbReference type="Gene3D" id="1.10.260.40">
    <property type="entry name" value="lambda repressor-like DNA-binding domains"/>
    <property type="match status" value="1"/>
</dbReference>
<keyword evidence="1" id="KW-0238">DNA-binding</keyword>
<organism evidence="4 5">
    <name type="scientific">Candidatus Allofournierella merdipullorum</name>
    <dbReference type="NCBI Taxonomy" id="2838595"/>
    <lineage>
        <taxon>Bacteria</taxon>
        <taxon>Bacillati</taxon>
        <taxon>Bacillota</taxon>
        <taxon>Clostridia</taxon>
        <taxon>Eubacteriales</taxon>
        <taxon>Oscillospiraceae</taxon>
        <taxon>Allofournierella</taxon>
    </lineage>
</organism>
<accession>A0A9D2E6Q8</accession>
<feature type="transmembrane region" description="Helical" evidence="2">
    <location>
        <begin position="121"/>
        <end position="139"/>
    </location>
</feature>
<comment type="caution">
    <text evidence="4">The sequence shown here is derived from an EMBL/GenBank/DDBJ whole genome shotgun (WGS) entry which is preliminary data.</text>
</comment>
<dbReference type="InterPro" id="IPR010982">
    <property type="entry name" value="Lambda_DNA-bd_dom_sf"/>
</dbReference>
<keyword evidence="2" id="KW-0812">Transmembrane</keyword>
<reference evidence="4" key="2">
    <citation type="submission" date="2021-04" db="EMBL/GenBank/DDBJ databases">
        <authorList>
            <person name="Gilroy R."/>
        </authorList>
    </citation>
    <scope>NUCLEOTIDE SEQUENCE</scope>
    <source>
        <strain evidence="4">ChiGjej4B4-18154</strain>
    </source>
</reference>
<proteinExistence type="predicted"/>
<feature type="transmembrane region" description="Helical" evidence="2">
    <location>
        <begin position="151"/>
        <end position="176"/>
    </location>
</feature>
<feature type="transmembrane region" description="Helical" evidence="2">
    <location>
        <begin position="97"/>
        <end position="115"/>
    </location>
</feature>
<dbReference type="PANTHER" id="PTHR46558">
    <property type="entry name" value="TRACRIPTIONAL REGULATORY PROTEIN-RELATED-RELATED"/>
    <property type="match status" value="1"/>
</dbReference>
<sequence>MSLGESIARLRAQNGWSQGELADKLEVSRQSVSKWETDASVPDLDKLVKLSEAFGVSLDELVHGRSGTAPCPAPSPVASLPSPIPAQKTGVSGGQKIAALVLFLCGLMVLFVFLLLGGDMFSFLFAAPFWLCAGICAVCRKNAGLWCGWAVYFCAALYMRLATGISWSLVLLTHIYEPSWNYARLAAAWVELAIILVLLAVTVLRFRRLPLATGRDTLIALAAGWLGFLLVRAVGGYVLTHYFRLAGAIGVLYYLFGFAQLGALAVLLCFSARYLHSLRHKQQ</sequence>
<evidence type="ECO:0000313" key="4">
    <source>
        <dbReference type="EMBL" id="HIZ31812.1"/>
    </source>
</evidence>
<dbReference type="Proteomes" id="UP000824035">
    <property type="component" value="Unassembled WGS sequence"/>
</dbReference>
<dbReference type="CDD" id="cd00093">
    <property type="entry name" value="HTH_XRE"/>
    <property type="match status" value="1"/>
</dbReference>
<feature type="domain" description="HTH cro/C1-type" evidence="3">
    <location>
        <begin position="7"/>
        <end position="61"/>
    </location>
</feature>
<dbReference type="PANTHER" id="PTHR46558:SF13">
    <property type="entry name" value="HTH-TYPE TRANSCRIPTIONAL REGULATOR IMMR"/>
    <property type="match status" value="1"/>
</dbReference>
<reference evidence="4" key="1">
    <citation type="journal article" date="2021" name="PeerJ">
        <title>Extensive microbial diversity within the chicken gut microbiome revealed by metagenomics and culture.</title>
        <authorList>
            <person name="Gilroy R."/>
            <person name="Ravi A."/>
            <person name="Getino M."/>
            <person name="Pursley I."/>
            <person name="Horton D.L."/>
            <person name="Alikhan N.F."/>
            <person name="Baker D."/>
            <person name="Gharbi K."/>
            <person name="Hall N."/>
            <person name="Watson M."/>
            <person name="Adriaenssens E.M."/>
            <person name="Foster-Nyarko E."/>
            <person name="Jarju S."/>
            <person name="Secka A."/>
            <person name="Antonio M."/>
            <person name="Oren A."/>
            <person name="Chaudhuri R.R."/>
            <person name="La Ragione R."/>
            <person name="Hildebrand F."/>
            <person name="Pallen M.J."/>
        </authorList>
    </citation>
    <scope>NUCLEOTIDE SEQUENCE</scope>
    <source>
        <strain evidence="4">ChiGjej4B4-18154</strain>
    </source>
</reference>
<dbReference type="AlphaFoldDB" id="A0A9D2E6Q8"/>
<feature type="transmembrane region" description="Helical" evidence="2">
    <location>
        <begin position="251"/>
        <end position="275"/>
    </location>
</feature>
<feature type="transmembrane region" description="Helical" evidence="2">
    <location>
        <begin position="182"/>
        <end position="206"/>
    </location>
</feature>
<feature type="transmembrane region" description="Helical" evidence="2">
    <location>
        <begin position="218"/>
        <end position="239"/>
    </location>
</feature>